<comment type="caution">
    <text evidence="1">The sequence shown here is derived from an EMBL/GenBank/DDBJ whole genome shotgun (WGS) entry which is preliminary data.</text>
</comment>
<dbReference type="RefSeq" id="WP_212771034.1">
    <property type="nucleotide sequence ID" value="NZ_JABEMA010000234.1"/>
</dbReference>
<organism evidence="1 2">
    <name type="scientific">Pseudokineococcus marinus</name>
    <dbReference type="NCBI Taxonomy" id="351215"/>
    <lineage>
        <taxon>Bacteria</taxon>
        <taxon>Bacillati</taxon>
        <taxon>Actinomycetota</taxon>
        <taxon>Actinomycetes</taxon>
        <taxon>Kineosporiales</taxon>
        <taxon>Kineosporiaceae</taxon>
        <taxon>Pseudokineococcus</taxon>
    </lineage>
</organism>
<accession>A0A849BR46</accession>
<gene>
    <name evidence="1" type="ORF">HLB09_12975</name>
</gene>
<sequence>MALPPGTPAADGRPLLVVAGSPGLLDVDHALLPADAVVLRCGPLEDEGDLLLGRRVDLWAPPPGALASGAVAA</sequence>
<evidence type="ECO:0000313" key="2">
    <source>
        <dbReference type="Proteomes" id="UP000555552"/>
    </source>
</evidence>
<dbReference type="Proteomes" id="UP000555552">
    <property type="component" value="Unassembled WGS sequence"/>
</dbReference>
<reference evidence="1 2" key="1">
    <citation type="submission" date="2020-05" db="EMBL/GenBank/DDBJ databases">
        <title>MicrobeNet Type strains.</title>
        <authorList>
            <person name="Nicholson A.C."/>
        </authorList>
    </citation>
    <scope>NUCLEOTIDE SEQUENCE [LARGE SCALE GENOMIC DNA]</scope>
    <source>
        <strain evidence="1 2">JCM 14547</strain>
    </source>
</reference>
<dbReference type="SUPFAM" id="SSF102414">
    <property type="entry name" value="Alpha-2,3/8-sialyltransferase CstII"/>
    <property type="match status" value="1"/>
</dbReference>
<feature type="non-terminal residue" evidence="1">
    <location>
        <position position="73"/>
    </location>
</feature>
<dbReference type="AlphaFoldDB" id="A0A849BR46"/>
<dbReference type="EMBL" id="JABEMA010000234">
    <property type="protein sequence ID" value="NNH23985.1"/>
    <property type="molecule type" value="Genomic_DNA"/>
</dbReference>
<evidence type="ECO:0000313" key="1">
    <source>
        <dbReference type="EMBL" id="NNH23985.1"/>
    </source>
</evidence>
<keyword evidence="2" id="KW-1185">Reference proteome</keyword>
<protein>
    <submittedName>
        <fullName evidence="1">Uncharacterized protein</fullName>
    </submittedName>
</protein>
<proteinExistence type="predicted"/>
<name>A0A849BR46_9ACTN</name>
<dbReference type="InterPro" id="IPR036715">
    <property type="entry name" value="A-2_3-sialylTrfase_sf"/>
</dbReference>